<evidence type="ECO:0000313" key="3">
    <source>
        <dbReference type="Proteomes" id="UP001458880"/>
    </source>
</evidence>
<organism evidence="2 3">
    <name type="scientific">Popillia japonica</name>
    <name type="common">Japanese beetle</name>
    <dbReference type="NCBI Taxonomy" id="7064"/>
    <lineage>
        <taxon>Eukaryota</taxon>
        <taxon>Metazoa</taxon>
        <taxon>Ecdysozoa</taxon>
        <taxon>Arthropoda</taxon>
        <taxon>Hexapoda</taxon>
        <taxon>Insecta</taxon>
        <taxon>Pterygota</taxon>
        <taxon>Neoptera</taxon>
        <taxon>Endopterygota</taxon>
        <taxon>Coleoptera</taxon>
        <taxon>Polyphaga</taxon>
        <taxon>Scarabaeiformia</taxon>
        <taxon>Scarabaeidae</taxon>
        <taxon>Rutelinae</taxon>
        <taxon>Popillia</taxon>
    </lineage>
</organism>
<dbReference type="AlphaFoldDB" id="A0AAW1N084"/>
<gene>
    <name evidence="2" type="ORF">QE152_g4466</name>
</gene>
<name>A0AAW1N084_POPJA</name>
<comment type="caution">
    <text evidence="2">The sequence shown here is derived from an EMBL/GenBank/DDBJ whole genome shotgun (WGS) entry which is preliminary data.</text>
</comment>
<dbReference type="Proteomes" id="UP001458880">
    <property type="component" value="Unassembled WGS sequence"/>
</dbReference>
<feature type="compositionally biased region" description="Basic and acidic residues" evidence="1">
    <location>
        <begin position="28"/>
        <end position="46"/>
    </location>
</feature>
<proteinExistence type="predicted"/>
<accession>A0AAW1N084</accession>
<reference evidence="2 3" key="1">
    <citation type="journal article" date="2024" name="BMC Genomics">
        <title>De novo assembly and annotation of Popillia japonica's genome with initial clues to its potential as an invasive pest.</title>
        <authorList>
            <person name="Cucini C."/>
            <person name="Boschi S."/>
            <person name="Funari R."/>
            <person name="Cardaioli E."/>
            <person name="Iannotti N."/>
            <person name="Marturano G."/>
            <person name="Paoli F."/>
            <person name="Bruttini M."/>
            <person name="Carapelli A."/>
            <person name="Frati F."/>
            <person name="Nardi F."/>
        </authorList>
    </citation>
    <scope>NUCLEOTIDE SEQUENCE [LARGE SCALE GENOMIC DNA]</scope>
    <source>
        <strain evidence="2">DMR45628</strain>
    </source>
</reference>
<sequence>MKKENGSDYKDAVVKTMWNVTAKKARGARNERRQLQRIPEKKRGGETSRCLVQHYQHELNNMGVPTGRVEYNPVFSKTAQVVPKELTDNKWLMRWTLINGLCDCWKNYYQNEVDI</sequence>
<evidence type="ECO:0000313" key="2">
    <source>
        <dbReference type="EMBL" id="KAK9752154.1"/>
    </source>
</evidence>
<keyword evidence="3" id="KW-1185">Reference proteome</keyword>
<evidence type="ECO:0000256" key="1">
    <source>
        <dbReference type="SAM" id="MobiDB-lite"/>
    </source>
</evidence>
<protein>
    <submittedName>
        <fullName evidence="2">Uncharacterized protein</fullName>
    </submittedName>
</protein>
<feature type="region of interest" description="Disordered" evidence="1">
    <location>
        <begin position="25"/>
        <end position="47"/>
    </location>
</feature>
<dbReference type="EMBL" id="JASPKY010000023">
    <property type="protein sequence ID" value="KAK9752154.1"/>
    <property type="molecule type" value="Genomic_DNA"/>
</dbReference>